<feature type="compositionally biased region" description="Polar residues" evidence="9">
    <location>
        <begin position="696"/>
        <end position="705"/>
    </location>
</feature>
<gene>
    <name evidence="12" type="ORF">Bpfe_015785</name>
</gene>
<accession>A0AAD8BHG0</accession>
<feature type="signal peptide" evidence="10">
    <location>
        <begin position="1"/>
        <end position="28"/>
    </location>
</feature>
<dbReference type="InterPro" id="IPR041645">
    <property type="entry name" value="ADAMTS_CR_2"/>
</dbReference>
<feature type="binding site" evidence="8">
    <location>
        <position position="397"/>
    </location>
    <ligand>
        <name>Zn(2+)</name>
        <dbReference type="ChEBI" id="CHEBI:29105"/>
        <note>catalytic</note>
    </ligand>
</feature>
<evidence type="ECO:0000313" key="13">
    <source>
        <dbReference type="Proteomes" id="UP001233172"/>
    </source>
</evidence>
<evidence type="ECO:0000256" key="6">
    <source>
        <dbReference type="ARBA" id="ARBA00023157"/>
    </source>
</evidence>
<keyword evidence="4 8" id="KW-0862">Zinc</keyword>
<keyword evidence="13" id="KW-1185">Reference proteome</keyword>
<dbReference type="Gene3D" id="3.40.390.10">
    <property type="entry name" value="Collagenase (Catalytic Domain)"/>
    <property type="match status" value="1"/>
</dbReference>
<evidence type="ECO:0000256" key="2">
    <source>
        <dbReference type="ARBA" id="ARBA00022723"/>
    </source>
</evidence>
<feature type="chain" id="PRO_5042266347" evidence="10">
    <location>
        <begin position="29"/>
        <end position="756"/>
    </location>
</feature>
<dbReference type="GO" id="GO:0046872">
    <property type="term" value="F:metal ion binding"/>
    <property type="evidence" value="ECO:0007669"/>
    <property type="project" value="UniProtKB-KW"/>
</dbReference>
<evidence type="ECO:0000256" key="1">
    <source>
        <dbReference type="ARBA" id="ARBA00022670"/>
    </source>
</evidence>
<dbReference type="Proteomes" id="UP001233172">
    <property type="component" value="Unassembled WGS sequence"/>
</dbReference>
<evidence type="ECO:0000256" key="5">
    <source>
        <dbReference type="ARBA" id="ARBA00023049"/>
    </source>
</evidence>
<keyword evidence="6" id="KW-1015">Disulfide bond</keyword>
<organism evidence="12 13">
    <name type="scientific">Biomphalaria pfeifferi</name>
    <name type="common">Bloodfluke planorb</name>
    <name type="synonym">Freshwater snail</name>
    <dbReference type="NCBI Taxonomy" id="112525"/>
    <lineage>
        <taxon>Eukaryota</taxon>
        <taxon>Metazoa</taxon>
        <taxon>Spiralia</taxon>
        <taxon>Lophotrochozoa</taxon>
        <taxon>Mollusca</taxon>
        <taxon>Gastropoda</taxon>
        <taxon>Heterobranchia</taxon>
        <taxon>Euthyneura</taxon>
        <taxon>Panpulmonata</taxon>
        <taxon>Hygrophila</taxon>
        <taxon>Lymnaeoidea</taxon>
        <taxon>Planorbidae</taxon>
        <taxon>Biomphalaria</taxon>
    </lineage>
</organism>
<dbReference type="EMBL" id="JASAOG010000075">
    <property type="protein sequence ID" value="KAK0054688.1"/>
    <property type="molecule type" value="Genomic_DNA"/>
</dbReference>
<evidence type="ECO:0000256" key="3">
    <source>
        <dbReference type="ARBA" id="ARBA00022801"/>
    </source>
</evidence>
<dbReference type="GO" id="GO:0006509">
    <property type="term" value="P:membrane protein ectodomain proteolysis"/>
    <property type="evidence" value="ECO:0007669"/>
    <property type="project" value="TreeGrafter"/>
</dbReference>
<dbReference type="Pfam" id="PF13688">
    <property type="entry name" value="Reprolysin_5"/>
    <property type="match status" value="1"/>
</dbReference>
<evidence type="ECO:0000313" key="12">
    <source>
        <dbReference type="EMBL" id="KAK0054688.1"/>
    </source>
</evidence>
<dbReference type="InterPro" id="IPR024079">
    <property type="entry name" value="MetalloPept_cat_dom_sf"/>
</dbReference>
<name>A0AAD8BHG0_BIOPF</name>
<sequence length="756" mass="85228">MGRETYLSVSHVLLVLTLLLTWSKQSESLKATLKSINASATTDDSMPKHVDIRMTTEDNSDIRLNLERAPHSSVPLVLVDVNKGGHFVTKSQLMMPDKNVDFYQDPQNKATFQITRQRNKARENQRFDMRGHLVIKGWVYYLNTEQGYEPNDGLDAKYRSDVPRDSPEEVIVESLVGRDLFLKKENLFWQLDSDYLSKDFPVRIDENEPVEERLQWPSFGTARARRQSRQQYFIDIVAVVDYSLFMKFKHMNDSWDLQTIYRHYALTFNEVDLIYKALNTSFVLKIQVIKIIVLTTAAASNFSEFYRHDDKLQADSCLNSLSLFSGDQGKDIIGQCDHVMAFTAYDLFSLSDGQPNYKVAGIANVGVVCRQDGTSSSVIEEIFGHLTVIVATHELGHSLSAKHDGDDNDCSSEDGYIMAVSNSPSDSMLQYNFSSCSSESIENYIQNVLRSQEGAECLTKALKVSDSVPIVNDTLPGLELSADEQCRRIEGNDSYYCRQIKPQDICRKLWCGQSTNRSVCRASQMALRGTPCGNKKICSFGQCVEDERGLDLPDDCLFGDVTDIVAHNRNCEQLVNYIILYCYMNTTIVRDLCCKSCQMRYRPVPGCEYGDRIKDCKPQYCKFNPSECCETCASVVITPDTRSTIKGTDFTTKPSYPSTEVTNIPTRSPQAIQQTGPTSTSKPSFTPRPAEKDADSQGSLTRGVQPETRYQITTIKFSTSSVSCSDRKFDTYHLMFHTAIVSALSSIVNSYVNSFL</sequence>
<keyword evidence="7" id="KW-0325">Glycoprotein</keyword>
<comment type="caution">
    <text evidence="12">The sequence shown here is derived from an EMBL/GenBank/DDBJ whole genome shotgun (WGS) entry which is preliminary data.</text>
</comment>
<feature type="binding site" evidence="8">
    <location>
        <position position="393"/>
    </location>
    <ligand>
        <name>Zn(2+)</name>
        <dbReference type="ChEBI" id="CHEBI:29105"/>
        <note>catalytic</note>
    </ligand>
</feature>
<evidence type="ECO:0000256" key="7">
    <source>
        <dbReference type="ARBA" id="ARBA00023180"/>
    </source>
</evidence>
<keyword evidence="3" id="KW-0378">Hydrolase</keyword>
<keyword evidence="1" id="KW-0645">Protease</keyword>
<evidence type="ECO:0000256" key="9">
    <source>
        <dbReference type="SAM" id="MobiDB-lite"/>
    </source>
</evidence>
<keyword evidence="5 12" id="KW-0482">Metalloprotease</keyword>
<feature type="region of interest" description="Disordered" evidence="9">
    <location>
        <begin position="646"/>
        <end position="705"/>
    </location>
</feature>
<feature type="active site" evidence="8">
    <location>
        <position position="394"/>
    </location>
</feature>
<evidence type="ECO:0000256" key="4">
    <source>
        <dbReference type="ARBA" id="ARBA00022833"/>
    </source>
</evidence>
<dbReference type="Gene3D" id="3.40.1620.60">
    <property type="match status" value="1"/>
</dbReference>
<keyword evidence="2 8" id="KW-0479">Metal-binding</keyword>
<feature type="domain" description="Peptidase M12B" evidence="11">
    <location>
        <begin position="232"/>
        <end position="447"/>
    </location>
</feature>
<feature type="compositionally biased region" description="Polar residues" evidence="9">
    <location>
        <begin position="646"/>
        <end position="684"/>
    </location>
</feature>
<dbReference type="GO" id="GO:0004222">
    <property type="term" value="F:metalloendopeptidase activity"/>
    <property type="evidence" value="ECO:0007669"/>
    <property type="project" value="InterPro"/>
</dbReference>
<evidence type="ECO:0000256" key="10">
    <source>
        <dbReference type="SAM" id="SignalP"/>
    </source>
</evidence>
<proteinExistence type="predicted"/>
<reference evidence="12" key="1">
    <citation type="journal article" date="2023" name="PLoS Negl. Trop. Dis.">
        <title>A genome sequence for Biomphalaria pfeifferi, the major vector snail for the human-infecting parasite Schistosoma mansoni.</title>
        <authorList>
            <person name="Bu L."/>
            <person name="Lu L."/>
            <person name="Laidemitt M.R."/>
            <person name="Zhang S.M."/>
            <person name="Mutuku M."/>
            <person name="Mkoji G."/>
            <person name="Steinauer M."/>
            <person name="Loker E.S."/>
        </authorList>
    </citation>
    <scope>NUCLEOTIDE SEQUENCE</scope>
    <source>
        <strain evidence="12">KasaAsao</strain>
    </source>
</reference>
<dbReference type="AlphaFoldDB" id="A0AAD8BHG0"/>
<dbReference type="PANTHER" id="PTHR11905">
    <property type="entry name" value="ADAM A DISINTEGRIN AND METALLOPROTEASE DOMAIN"/>
    <property type="match status" value="1"/>
</dbReference>
<protein>
    <submittedName>
        <fullName evidence="12">A disintegrin and metalloproteinase with thrombospondin motifs 5</fullName>
    </submittedName>
</protein>
<dbReference type="PROSITE" id="PS50215">
    <property type="entry name" value="ADAM_MEPRO"/>
    <property type="match status" value="1"/>
</dbReference>
<keyword evidence="10" id="KW-0732">Signal</keyword>
<evidence type="ECO:0000256" key="8">
    <source>
        <dbReference type="PROSITE-ProRule" id="PRU00276"/>
    </source>
</evidence>
<dbReference type="SUPFAM" id="SSF55486">
    <property type="entry name" value="Metalloproteases ('zincins'), catalytic domain"/>
    <property type="match status" value="1"/>
</dbReference>
<reference evidence="12" key="2">
    <citation type="submission" date="2023-04" db="EMBL/GenBank/DDBJ databases">
        <authorList>
            <person name="Bu L."/>
            <person name="Lu L."/>
            <person name="Laidemitt M.R."/>
            <person name="Zhang S.M."/>
            <person name="Mutuku M."/>
            <person name="Mkoji G."/>
            <person name="Steinauer M."/>
            <person name="Loker E.S."/>
        </authorList>
    </citation>
    <scope>NUCLEOTIDE SEQUENCE</scope>
    <source>
        <strain evidence="12">KasaAsao</strain>
        <tissue evidence="12">Whole Snail</tissue>
    </source>
</reference>
<dbReference type="InterPro" id="IPR001590">
    <property type="entry name" value="Peptidase_M12B"/>
</dbReference>
<comment type="caution">
    <text evidence="8">Lacks conserved residue(s) required for the propagation of feature annotation.</text>
</comment>
<dbReference type="PANTHER" id="PTHR11905:SF249">
    <property type="entry name" value="SOL NARAE, ISOFORM C"/>
    <property type="match status" value="1"/>
</dbReference>
<evidence type="ECO:0000259" key="11">
    <source>
        <dbReference type="PROSITE" id="PS50215"/>
    </source>
</evidence>
<feature type="binding site" evidence="8">
    <location>
        <position position="403"/>
    </location>
    <ligand>
        <name>Zn(2+)</name>
        <dbReference type="ChEBI" id="CHEBI:29105"/>
        <note>catalytic</note>
    </ligand>
</feature>
<dbReference type="Pfam" id="PF17771">
    <property type="entry name" value="ADAMTS_CR_2"/>
    <property type="match status" value="1"/>
</dbReference>